<dbReference type="InterPro" id="IPR029068">
    <property type="entry name" value="Glyas_Bleomycin-R_OHBP_Dase"/>
</dbReference>
<evidence type="ECO:0000259" key="1">
    <source>
        <dbReference type="Pfam" id="PF00903"/>
    </source>
</evidence>
<dbReference type="Gene3D" id="3.10.180.10">
    <property type="entry name" value="2,3-Dihydroxybiphenyl 1,2-Dioxygenase, domain 1"/>
    <property type="match status" value="1"/>
</dbReference>
<dbReference type="PANTHER" id="PTHR36503:SF1">
    <property type="entry name" value="BLR2520 PROTEIN"/>
    <property type="match status" value="1"/>
</dbReference>
<dbReference type="PANTHER" id="PTHR36503">
    <property type="entry name" value="BLR2520 PROTEIN"/>
    <property type="match status" value="1"/>
</dbReference>
<keyword evidence="4" id="KW-1185">Reference proteome</keyword>
<proteinExistence type="predicted"/>
<organism evidence="2 4">
    <name type="scientific">Nesterenkonia jeotgali</name>
    <dbReference type="NCBI Taxonomy" id="317018"/>
    <lineage>
        <taxon>Bacteria</taxon>
        <taxon>Bacillati</taxon>
        <taxon>Actinomycetota</taxon>
        <taxon>Actinomycetes</taxon>
        <taxon>Micrococcales</taxon>
        <taxon>Micrococcaceae</taxon>
        <taxon>Nesterenkonia</taxon>
    </lineage>
</organism>
<dbReference type="SUPFAM" id="SSF54593">
    <property type="entry name" value="Glyoxalase/Bleomycin resistance protein/Dihydroxybiphenyl dioxygenase"/>
    <property type="match status" value="1"/>
</dbReference>
<protein>
    <submittedName>
        <fullName evidence="2">Glyoxalase</fullName>
    </submittedName>
    <submittedName>
        <fullName evidence="3">Putative lactoylglutathione lyase</fullName>
    </submittedName>
</protein>
<dbReference type="Pfam" id="PF00903">
    <property type="entry name" value="Glyoxalase"/>
    <property type="match status" value="1"/>
</dbReference>
<keyword evidence="3" id="KW-0456">Lyase</keyword>
<evidence type="ECO:0000313" key="3">
    <source>
        <dbReference type="EMBL" id="MBA8920465.1"/>
    </source>
</evidence>
<evidence type="ECO:0000313" key="5">
    <source>
        <dbReference type="Proteomes" id="UP000546252"/>
    </source>
</evidence>
<comment type="caution">
    <text evidence="2">The sequence shown here is derived from an EMBL/GenBank/DDBJ whole genome shotgun (WGS) entry which is preliminary data.</text>
</comment>
<reference evidence="3 5" key="3">
    <citation type="submission" date="2020-08" db="EMBL/GenBank/DDBJ databases">
        <title>Sequencing the genomes of 1000 actinobacteria strains.</title>
        <authorList>
            <person name="Klenk H.-P."/>
        </authorList>
    </citation>
    <scope>NUCLEOTIDE SEQUENCE [LARGE SCALE GENOMIC DNA]</scope>
    <source>
        <strain evidence="3 5">DSM 19081</strain>
    </source>
</reference>
<gene>
    <name evidence="2" type="ORF">AVL63_04005</name>
    <name evidence="3" type="ORF">HNR24_000398</name>
</gene>
<evidence type="ECO:0000313" key="2">
    <source>
        <dbReference type="EMBL" id="KUG57702.1"/>
    </source>
</evidence>
<feature type="domain" description="Glyoxalase/fosfomycin resistance/dioxygenase" evidence="1">
    <location>
        <begin position="8"/>
        <end position="128"/>
    </location>
</feature>
<dbReference type="GO" id="GO:0016829">
    <property type="term" value="F:lyase activity"/>
    <property type="evidence" value="ECO:0007669"/>
    <property type="project" value="UniProtKB-KW"/>
</dbReference>
<dbReference type="EMBL" id="LQBM01000004">
    <property type="protein sequence ID" value="KUG57702.1"/>
    <property type="molecule type" value="Genomic_DNA"/>
</dbReference>
<dbReference type="RefSeq" id="WP_058888939.1">
    <property type="nucleotide sequence ID" value="NZ_BAAAKT010000002.1"/>
</dbReference>
<dbReference type="EMBL" id="JACJIH010000001">
    <property type="protein sequence ID" value="MBA8920465.1"/>
    <property type="molecule type" value="Genomic_DNA"/>
</dbReference>
<sequence length="131" mass="14161">MPQRFTLTLPISDRHRSHRFYREGLGLDTIGELAQDGLPEPLQFQLSGEVCLCLVPAEGLGWVLGDRELSPAGLSECLLGMALTDAEQVSAMTDQLLAAGGTLLSAPTRQPWGFESIVADPDAHAWQLYVG</sequence>
<dbReference type="InterPro" id="IPR004360">
    <property type="entry name" value="Glyas_Fos-R_dOase_dom"/>
</dbReference>
<dbReference type="OrthoDB" id="9798430at2"/>
<name>A0A0W8ICM1_9MICC</name>
<dbReference type="Proteomes" id="UP000054023">
    <property type="component" value="Unassembled WGS sequence"/>
</dbReference>
<accession>A0A0W8ICM1</accession>
<reference evidence="2" key="1">
    <citation type="submission" date="2015-12" db="EMBL/GenBank/DDBJ databases">
        <authorList>
            <person name="Shamseldin A."/>
            <person name="Moawad H."/>
            <person name="Abd El-Rahim W.M."/>
            <person name="Sadowsky M.J."/>
        </authorList>
    </citation>
    <scope>NUCLEOTIDE SEQUENCE [LARGE SCALE GENOMIC DNA]</scope>
    <source>
        <strain evidence="2">CD08_7</strain>
    </source>
</reference>
<reference evidence="4" key="2">
    <citation type="submission" date="2015-12" db="EMBL/GenBank/DDBJ databases">
        <authorList>
            <person name="Nair G.R."/>
            <person name="Kaur G."/>
            <person name="Mayilraj S."/>
        </authorList>
    </citation>
    <scope>NUCLEOTIDE SEQUENCE [LARGE SCALE GENOMIC DNA]</scope>
    <source>
        <strain evidence="4">CD08_7</strain>
    </source>
</reference>
<dbReference type="Proteomes" id="UP000546252">
    <property type="component" value="Unassembled WGS sequence"/>
</dbReference>
<dbReference type="STRING" id="317018.AVL63_04005"/>
<evidence type="ECO:0000313" key="4">
    <source>
        <dbReference type="Proteomes" id="UP000054023"/>
    </source>
</evidence>
<dbReference type="AlphaFoldDB" id="A0A0W8ICM1"/>